<sequence length="432" mass="47102">MEAGLLLLLIALNGVFAMAEIAVVSSRKARLQRLADEQRHGALVALALQEDLSRFLSTIQVGITTVGVLSGALGETLLARPLTQRIAELPALAPYAEAIALILTVAAITYLSVVVGELLPKRLALLAPETIASVLAPAMQRLAQIAAPLVWLLSYSCNLLLRLIGIGRRDEPPITDEEIQVLMEQGAEAGVFHESEQAFVANVLHLDEQPVGAIMSPRQQVYAIDLDDPREEQLRRLAESPYTRVLVCRGGLHRLVGVLHRGDLLKPALQGQPIDLQRSVQPPFYVEESASSTGLLEDFRRTRNEFAVVVDAFDDLQGIVTLRDVLTAIVGEIPDALHDGEPVIVRREDGSWLVDGGMGIEQLKTALDIDAAFPGEADNAYRTLAGLVMHCLQRVPSVSDHFELDGWRFEVVDMDRTRIDKVLVMCPSAPPA</sequence>
<keyword evidence="2" id="KW-1003">Cell membrane</keyword>
<accession>A0ABV6SI48</accession>
<dbReference type="InterPro" id="IPR044751">
    <property type="entry name" value="Ion_transp-like_CBS"/>
</dbReference>
<comment type="subcellular location">
    <subcellularLocation>
        <location evidence="1">Cell membrane</location>
        <topology evidence="1">Multi-pass membrane protein</topology>
    </subcellularLocation>
</comment>
<dbReference type="InterPro" id="IPR036318">
    <property type="entry name" value="FAD-bd_PCMH-like_sf"/>
</dbReference>
<dbReference type="Pfam" id="PF03471">
    <property type="entry name" value="CorC_HlyC"/>
    <property type="match status" value="1"/>
</dbReference>
<name>A0ABV6SI48_AZOPA</name>
<dbReference type="InterPro" id="IPR000644">
    <property type="entry name" value="CBS_dom"/>
</dbReference>
<dbReference type="InterPro" id="IPR051676">
    <property type="entry name" value="UPF0053_domain"/>
</dbReference>
<evidence type="ECO:0000256" key="9">
    <source>
        <dbReference type="PROSITE-ProRule" id="PRU01193"/>
    </source>
</evidence>
<feature type="domain" description="CBS" evidence="11">
    <location>
        <begin position="215"/>
        <end position="276"/>
    </location>
</feature>
<dbReference type="Proteomes" id="UP001589891">
    <property type="component" value="Unassembled WGS sequence"/>
</dbReference>
<dbReference type="SUPFAM" id="SSF54631">
    <property type="entry name" value="CBS-domain pair"/>
    <property type="match status" value="1"/>
</dbReference>
<gene>
    <name evidence="13" type="ORF">ACFFGX_06240</name>
</gene>
<dbReference type="InterPro" id="IPR016169">
    <property type="entry name" value="FAD-bd_PCMH_sub2"/>
</dbReference>
<dbReference type="PROSITE" id="PS51846">
    <property type="entry name" value="CNNM"/>
    <property type="match status" value="1"/>
</dbReference>
<evidence type="ECO:0000256" key="4">
    <source>
        <dbReference type="ARBA" id="ARBA00022737"/>
    </source>
</evidence>
<keyword evidence="5 9" id="KW-1133">Transmembrane helix</keyword>
<keyword evidence="3 9" id="KW-0812">Transmembrane</keyword>
<feature type="domain" description="CBS" evidence="11">
    <location>
        <begin position="279"/>
        <end position="336"/>
    </location>
</feature>
<dbReference type="PANTHER" id="PTHR43099">
    <property type="entry name" value="UPF0053 PROTEIN YRKA"/>
    <property type="match status" value="1"/>
</dbReference>
<dbReference type="PROSITE" id="PS51371">
    <property type="entry name" value="CBS"/>
    <property type="match status" value="2"/>
</dbReference>
<protein>
    <submittedName>
        <fullName evidence="13">Hemolysin family protein</fullName>
    </submittedName>
</protein>
<dbReference type="CDD" id="cd04590">
    <property type="entry name" value="CBS_pair_CorC_HlyC_assoc"/>
    <property type="match status" value="1"/>
</dbReference>
<evidence type="ECO:0000313" key="13">
    <source>
        <dbReference type="EMBL" id="MFC0709204.1"/>
    </source>
</evidence>
<feature type="domain" description="CNNM transmembrane" evidence="12">
    <location>
        <begin position="1"/>
        <end position="196"/>
    </location>
</feature>
<dbReference type="RefSeq" id="WP_376943888.1">
    <property type="nucleotide sequence ID" value="NZ_CP171449.1"/>
</dbReference>
<dbReference type="InterPro" id="IPR005170">
    <property type="entry name" value="Transptr-assoc_dom"/>
</dbReference>
<keyword evidence="7 9" id="KW-0472">Membrane</keyword>
<evidence type="ECO:0000313" key="14">
    <source>
        <dbReference type="Proteomes" id="UP001589891"/>
    </source>
</evidence>
<evidence type="ECO:0000256" key="1">
    <source>
        <dbReference type="ARBA" id="ARBA00004651"/>
    </source>
</evidence>
<reference evidence="13 14" key="1">
    <citation type="submission" date="2024-09" db="EMBL/GenBank/DDBJ databases">
        <authorList>
            <person name="Sun Q."/>
            <person name="Mori K."/>
        </authorList>
    </citation>
    <scope>NUCLEOTIDE SEQUENCE [LARGE SCALE GENOMIC DNA]</scope>
    <source>
        <strain evidence="13 14">NCAIM B.01794</strain>
    </source>
</reference>
<keyword evidence="6 8" id="KW-0129">CBS domain</keyword>
<dbReference type="PANTHER" id="PTHR43099:SF5">
    <property type="entry name" value="HLYC_CORC FAMILY TRANSPORTER"/>
    <property type="match status" value="1"/>
</dbReference>
<dbReference type="SMART" id="SM01091">
    <property type="entry name" value="CorC_HlyC"/>
    <property type="match status" value="1"/>
</dbReference>
<proteinExistence type="predicted"/>
<dbReference type="EMBL" id="JBHLSS010000039">
    <property type="protein sequence ID" value="MFC0709204.1"/>
    <property type="molecule type" value="Genomic_DNA"/>
</dbReference>
<comment type="caution">
    <text evidence="13">The sequence shown here is derived from an EMBL/GenBank/DDBJ whole genome shotgun (WGS) entry which is preliminary data.</text>
</comment>
<keyword evidence="4" id="KW-0677">Repeat</keyword>
<evidence type="ECO:0000256" key="8">
    <source>
        <dbReference type="PROSITE-ProRule" id="PRU00703"/>
    </source>
</evidence>
<dbReference type="SUPFAM" id="SSF56176">
    <property type="entry name" value="FAD-binding/transporter-associated domain-like"/>
    <property type="match status" value="1"/>
</dbReference>
<evidence type="ECO:0000256" key="6">
    <source>
        <dbReference type="ARBA" id="ARBA00023122"/>
    </source>
</evidence>
<organism evidence="13 14">
    <name type="scientific">Azorhizophilus paspali</name>
    <name type="common">Azotobacter paspali</name>
    <dbReference type="NCBI Taxonomy" id="69963"/>
    <lineage>
        <taxon>Bacteria</taxon>
        <taxon>Pseudomonadati</taxon>
        <taxon>Pseudomonadota</taxon>
        <taxon>Gammaproteobacteria</taxon>
        <taxon>Pseudomonadales</taxon>
        <taxon>Pseudomonadaceae</taxon>
        <taxon>Azorhizophilus</taxon>
    </lineage>
</organism>
<evidence type="ECO:0000256" key="2">
    <source>
        <dbReference type="ARBA" id="ARBA00022475"/>
    </source>
</evidence>
<dbReference type="SMART" id="SM00116">
    <property type="entry name" value="CBS"/>
    <property type="match status" value="2"/>
</dbReference>
<evidence type="ECO:0000256" key="10">
    <source>
        <dbReference type="SAM" id="Phobius"/>
    </source>
</evidence>
<evidence type="ECO:0000256" key="3">
    <source>
        <dbReference type="ARBA" id="ARBA00022692"/>
    </source>
</evidence>
<dbReference type="Gene3D" id="3.30.465.10">
    <property type="match status" value="1"/>
</dbReference>
<feature type="transmembrane region" description="Helical" evidence="10">
    <location>
        <begin position="91"/>
        <end position="113"/>
    </location>
</feature>
<keyword evidence="14" id="KW-1185">Reference proteome</keyword>
<dbReference type="InterPro" id="IPR046342">
    <property type="entry name" value="CBS_dom_sf"/>
</dbReference>
<evidence type="ECO:0000256" key="7">
    <source>
        <dbReference type="ARBA" id="ARBA00023136"/>
    </source>
</evidence>
<dbReference type="Pfam" id="PF01595">
    <property type="entry name" value="CNNM"/>
    <property type="match status" value="1"/>
</dbReference>
<evidence type="ECO:0000256" key="5">
    <source>
        <dbReference type="ARBA" id="ARBA00022989"/>
    </source>
</evidence>
<evidence type="ECO:0000259" key="12">
    <source>
        <dbReference type="PROSITE" id="PS51846"/>
    </source>
</evidence>
<dbReference type="Pfam" id="PF00571">
    <property type="entry name" value="CBS"/>
    <property type="match status" value="2"/>
</dbReference>
<evidence type="ECO:0000259" key="11">
    <source>
        <dbReference type="PROSITE" id="PS51371"/>
    </source>
</evidence>
<dbReference type="InterPro" id="IPR002550">
    <property type="entry name" value="CNNM"/>
</dbReference>
<dbReference type="Gene3D" id="3.10.580.10">
    <property type="entry name" value="CBS-domain"/>
    <property type="match status" value="1"/>
</dbReference>